<accession>A0A017SA29</accession>
<dbReference type="AlphaFoldDB" id="A0A017SA29"/>
<dbReference type="HOGENOM" id="CLU_2209487_0_0_1"/>
<dbReference type="Proteomes" id="UP000019804">
    <property type="component" value="Unassembled WGS sequence"/>
</dbReference>
<reference evidence="2" key="1">
    <citation type="journal article" date="2014" name="Nat. Commun.">
        <title>Genomic adaptations of the halophilic Dead Sea filamentous fungus Eurotium rubrum.</title>
        <authorList>
            <person name="Kis-Papo T."/>
            <person name="Weig A.R."/>
            <person name="Riley R."/>
            <person name="Persoh D."/>
            <person name="Salamov A."/>
            <person name="Sun H."/>
            <person name="Lipzen A."/>
            <person name="Wasser S.P."/>
            <person name="Rambold G."/>
            <person name="Grigoriev I.V."/>
            <person name="Nevo E."/>
        </authorList>
    </citation>
    <scope>NUCLEOTIDE SEQUENCE [LARGE SCALE GENOMIC DNA]</scope>
    <source>
        <strain evidence="2">CBS 135680</strain>
    </source>
</reference>
<organism evidence="1 2">
    <name type="scientific">Aspergillus ruber (strain CBS 135680)</name>
    <dbReference type="NCBI Taxonomy" id="1388766"/>
    <lineage>
        <taxon>Eukaryota</taxon>
        <taxon>Fungi</taxon>
        <taxon>Dikarya</taxon>
        <taxon>Ascomycota</taxon>
        <taxon>Pezizomycotina</taxon>
        <taxon>Eurotiomycetes</taxon>
        <taxon>Eurotiomycetidae</taxon>
        <taxon>Eurotiales</taxon>
        <taxon>Aspergillaceae</taxon>
        <taxon>Aspergillus</taxon>
        <taxon>Aspergillus subgen. Aspergillus</taxon>
    </lineage>
</organism>
<gene>
    <name evidence="1" type="ORF">EURHEDRAFT_414064</name>
</gene>
<dbReference type="RefSeq" id="XP_040637339.1">
    <property type="nucleotide sequence ID" value="XM_040782326.1"/>
</dbReference>
<dbReference type="OrthoDB" id="2364732at2759"/>
<proteinExistence type="predicted"/>
<evidence type="ECO:0000313" key="2">
    <source>
        <dbReference type="Proteomes" id="UP000019804"/>
    </source>
</evidence>
<protein>
    <submittedName>
        <fullName evidence="1">Uncharacterized protein</fullName>
    </submittedName>
</protein>
<dbReference type="GeneID" id="63697450"/>
<keyword evidence="2" id="KW-1185">Reference proteome</keyword>
<evidence type="ECO:0000313" key="1">
    <source>
        <dbReference type="EMBL" id="EYE93651.1"/>
    </source>
</evidence>
<sequence>MFDYSITGKFDDAMLRLGVLHKISWGFTSDARDYLYSIASGHPGAVSSLMSYRSELGNESIPQITKQRMVDLLLDEQTVFEGLEYKPFAYFFPRMWKITASAMEFLW</sequence>
<dbReference type="EMBL" id="KK088430">
    <property type="protein sequence ID" value="EYE93651.1"/>
    <property type="molecule type" value="Genomic_DNA"/>
</dbReference>
<name>A0A017SA29_ASPRC</name>